<proteinExistence type="predicted"/>
<dbReference type="EMBL" id="JAUNZN010000001">
    <property type="protein sequence ID" value="KAK4829411.1"/>
    <property type="molecule type" value="Genomic_DNA"/>
</dbReference>
<keyword evidence="2" id="KW-1185">Reference proteome</keyword>
<name>A0AAN7SGV9_MYCAM</name>
<protein>
    <recommendedName>
        <fullName evidence="3">Reverse transcriptase</fullName>
    </recommendedName>
</protein>
<reference evidence="1 2" key="1">
    <citation type="journal article" date="2023" name="J. Hered.">
        <title>Chromosome-level genome of the wood stork (Mycteria americana) provides insight into avian chromosome evolution.</title>
        <authorList>
            <person name="Flamio R. Jr."/>
            <person name="Ramstad K.M."/>
        </authorList>
    </citation>
    <scope>NUCLEOTIDE SEQUENCE [LARGE SCALE GENOMIC DNA]</scope>
    <source>
        <strain evidence="1">JAX WOST 10</strain>
    </source>
</reference>
<gene>
    <name evidence="1" type="ORF">QYF61_003975</name>
</gene>
<evidence type="ECO:0000313" key="1">
    <source>
        <dbReference type="EMBL" id="KAK4829411.1"/>
    </source>
</evidence>
<accession>A0AAN7SGV9</accession>
<dbReference type="AlphaFoldDB" id="A0AAN7SGV9"/>
<organism evidence="1 2">
    <name type="scientific">Mycteria americana</name>
    <name type="common">Wood stork</name>
    <dbReference type="NCBI Taxonomy" id="33587"/>
    <lineage>
        <taxon>Eukaryota</taxon>
        <taxon>Metazoa</taxon>
        <taxon>Chordata</taxon>
        <taxon>Craniata</taxon>
        <taxon>Vertebrata</taxon>
        <taxon>Euteleostomi</taxon>
        <taxon>Archelosauria</taxon>
        <taxon>Archosauria</taxon>
        <taxon>Dinosauria</taxon>
        <taxon>Saurischia</taxon>
        <taxon>Theropoda</taxon>
        <taxon>Coelurosauria</taxon>
        <taxon>Aves</taxon>
        <taxon>Neognathae</taxon>
        <taxon>Neoaves</taxon>
        <taxon>Aequornithes</taxon>
        <taxon>Ciconiiformes</taxon>
        <taxon>Ciconiidae</taxon>
        <taxon>Mycteria</taxon>
    </lineage>
</organism>
<evidence type="ECO:0000313" key="2">
    <source>
        <dbReference type="Proteomes" id="UP001333110"/>
    </source>
</evidence>
<dbReference type="Proteomes" id="UP001333110">
    <property type="component" value="Unassembled WGS sequence"/>
</dbReference>
<sequence>MVAGEGELIEADDGQVENYIRKLNAYKSLRPDRLHLRTLREQTDIWKGSLLSSLKAHGDQREVPDDLRKANVASIFKKGRKDYPGYYRSVSLILGPGKIMEQDLLEHISGHTKNNVTVSRDLLRAALKPFITHQGEIRVEKVNVLKYRAAIQKELDRLEGRANRRPMKSSRTNAKPSTWEGKTPCNNTVWDLIGWEVALQKKIWGPVGSKRYMSQQCALSAKMTKYILGCISSSTANRLRENITPLHSALIRPHLEHCARFWAWQYKTLIN</sequence>
<comment type="caution">
    <text evidence="1">The sequence shown here is derived from an EMBL/GenBank/DDBJ whole genome shotgun (WGS) entry which is preliminary data.</text>
</comment>
<evidence type="ECO:0008006" key="3">
    <source>
        <dbReference type="Google" id="ProtNLM"/>
    </source>
</evidence>
<dbReference type="PANTHER" id="PTHR33332">
    <property type="entry name" value="REVERSE TRANSCRIPTASE DOMAIN-CONTAINING PROTEIN"/>
    <property type="match status" value="1"/>
</dbReference>